<accession>A0ACC1PEM4</accession>
<proteinExistence type="predicted"/>
<gene>
    <name evidence="1" type="ORF">NUW58_g2640</name>
</gene>
<dbReference type="EMBL" id="JAPDGR010000354">
    <property type="protein sequence ID" value="KAJ2991113.1"/>
    <property type="molecule type" value="Genomic_DNA"/>
</dbReference>
<dbReference type="Proteomes" id="UP001143856">
    <property type="component" value="Unassembled WGS sequence"/>
</dbReference>
<keyword evidence="2" id="KW-1185">Reference proteome</keyword>
<comment type="caution">
    <text evidence="1">The sequence shown here is derived from an EMBL/GenBank/DDBJ whole genome shotgun (WGS) entry which is preliminary data.</text>
</comment>
<sequence length="389" mass="43174">MTVQGLGIAVVSIAWIFPALTGAILVARLYVRSVVLRRLGVDDFIIFIAFAIAIADSTFVTISAYWGLGQHIADLQSQPQHIVLAVKYVFLCLFFSILSPGFGRISYAFLLLSLVPPTMHRRRFLWGIITLQFIIDVVTVITGISECRPLEKFWDPSVEGECWPRSVQQTVGTVQGSICSVVDLILALFPASLFWKMNMKLKQKISLSIFMGLGIFSMIASIVKTIELQALTTTADPTCKRPKFNRRFMANHPRMKDDFASLAIWWTIEAYLVLIAVSIPTLGPIIATRSDALTNISPAEAFINTFNSKKKADPETPKNDRPYDRLYDSARKALVISPHGVRKDTIVLELVWLTVGTGECFEDQGRTYTAGVARGAQVSAAGVQRVQRV</sequence>
<evidence type="ECO:0000313" key="2">
    <source>
        <dbReference type="Proteomes" id="UP001143856"/>
    </source>
</evidence>
<evidence type="ECO:0000313" key="1">
    <source>
        <dbReference type="EMBL" id="KAJ2991113.1"/>
    </source>
</evidence>
<reference evidence="1" key="1">
    <citation type="submission" date="2022-10" db="EMBL/GenBank/DDBJ databases">
        <title>Genome Sequence of Xylaria curta.</title>
        <authorList>
            <person name="Buettner E."/>
        </authorList>
    </citation>
    <scope>NUCLEOTIDE SEQUENCE</scope>
    <source>
        <strain evidence="1">Babe10</strain>
    </source>
</reference>
<protein>
    <submittedName>
        <fullName evidence="1">Uncharacterized protein</fullName>
    </submittedName>
</protein>
<organism evidence="1 2">
    <name type="scientific">Xylaria curta</name>
    <dbReference type="NCBI Taxonomy" id="42375"/>
    <lineage>
        <taxon>Eukaryota</taxon>
        <taxon>Fungi</taxon>
        <taxon>Dikarya</taxon>
        <taxon>Ascomycota</taxon>
        <taxon>Pezizomycotina</taxon>
        <taxon>Sordariomycetes</taxon>
        <taxon>Xylariomycetidae</taxon>
        <taxon>Xylariales</taxon>
        <taxon>Xylariaceae</taxon>
        <taxon>Xylaria</taxon>
    </lineage>
</organism>
<name>A0ACC1PEM4_9PEZI</name>